<dbReference type="Pfam" id="PF01420">
    <property type="entry name" value="Methylase_S"/>
    <property type="match status" value="2"/>
</dbReference>
<reference evidence="5 7" key="1">
    <citation type="submission" date="2018-06" db="EMBL/GenBank/DDBJ databases">
        <authorList>
            <consortium name="Pathogen Informatics"/>
            <person name="Doyle S."/>
        </authorList>
    </citation>
    <scope>NUCLEOTIDE SEQUENCE [LARGE SCALE GENOMIC DNA]</scope>
    <source>
        <strain evidence="5 7">NCTC11159</strain>
    </source>
</reference>
<dbReference type="InterPro" id="IPR052021">
    <property type="entry name" value="Type-I_RS_S_subunit"/>
</dbReference>
<protein>
    <submittedName>
        <fullName evidence="5">EcoKI restriction-modification system protein HsdS</fullName>
    </submittedName>
    <submittedName>
        <fullName evidence="6">Type I restriction enzyme S subunit</fullName>
    </submittedName>
</protein>
<dbReference type="GO" id="GO:0009307">
    <property type="term" value="P:DNA restriction-modification system"/>
    <property type="evidence" value="ECO:0007669"/>
    <property type="project" value="UniProtKB-KW"/>
</dbReference>
<dbReference type="InterPro" id="IPR044946">
    <property type="entry name" value="Restrct_endonuc_typeI_TRD_sf"/>
</dbReference>
<dbReference type="GO" id="GO:0003677">
    <property type="term" value="F:DNA binding"/>
    <property type="evidence" value="ECO:0007669"/>
    <property type="project" value="UniProtKB-KW"/>
</dbReference>
<feature type="domain" description="Type I restriction modification DNA specificity" evidence="4">
    <location>
        <begin position="307"/>
        <end position="430"/>
    </location>
</feature>
<keyword evidence="8" id="KW-1185">Reference proteome</keyword>
<evidence type="ECO:0000256" key="1">
    <source>
        <dbReference type="ARBA" id="ARBA00010923"/>
    </source>
</evidence>
<gene>
    <name evidence="6" type="ORF">EV682_101119</name>
    <name evidence="5" type="ORF">NCTC11159_00138</name>
</gene>
<keyword evidence="2" id="KW-0680">Restriction system</keyword>
<dbReference type="EMBL" id="UGHR01000001">
    <property type="protein sequence ID" value="STQ89127.1"/>
    <property type="molecule type" value="Genomic_DNA"/>
</dbReference>
<dbReference type="InterPro" id="IPR000055">
    <property type="entry name" value="Restrct_endonuc_typeI_TRD"/>
</dbReference>
<dbReference type="Gene3D" id="3.90.220.20">
    <property type="entry name" value="DNA methylase specificity domains"/>
    <property type="match status" value="2"/>
</dbReference>
<sequence>MSSELQTGKAHSPHSGNAPGEGIALNNFIDNACGEIPSVIAPYGAEWIDTTLGEICALQKGAIQTGPFGSQLHASDYVEVGIPVVMPANIGAEGGISEDGIARIQQADADRLAQHKLQIGDVIFSRRGDVTRNALVEPHQVGWLCGTGCLKVRLGNESKADAKFISYCLRLPETKEWLIRHAVGATMPNLNTSILSSVPVTVPPLAEQKKITTVLRALDDRIVLLRETNATLESMAQALFKSWFVDFDPVHANAQSIANTASFPSDGVGNLAAPPDSRLRGNDGLLPLELQALFPATFTASPQGLVPEGWSIGKVEDLLELAYGKALKATDRIDGDIPVYGSGGITGSHNQALVNGPSVIVGRKGTVGSLYWEDRPFFPIDTVFYVKTSKPLSYCFYLLQTLGLHDMNTDGAVPGLNRNNVYRLPVVIPSDAVFNAFDETAAAIRETIFTNSQQAQTLATLRDTLLPRLISGQLRLPEAEALLMEAVV</sequence>
<dbReference type="AlphaFoldDB" id="A0A377Q2S8"/>
<comment type="similarity">
    <text evidence="1">Belongs to the type-I restriction system S methylase family.</text>
</comment>
<dbReference type="Proteomes" id="UP000255108">
    <property type="component" value="Unassembled WGS sequence"/>
</dbReference>
<evidence type="ECO:0000256" key="2">
    <source>
        <dbReference type="ARBA" id="ARBA00022747"/>
    </source>
</evidence>
<evidence type="ECO:0000313" key="7">
    <source>
        <dbReference type="Proteomes" id="UP000255108"/>
    </source>
</evidence>
<evidence type="ECO:0000313" key="8">
    <source>
        <dbReference type="Proteomes" id="UP000295794"/>
    </source>
</evidence>
<name>A0A377Q2S8_9NEIS</name>
<reference evidence="6 8" key="2">
    <citation type="submission" date="2019-03" db="EMBL/GenBank/DDBJ databases">
        <title>Genomic Encyclopedia of Type Strains, Phase IV (KMG-IV): sequencing the most valuable type-strain genomes for metagenomic binning, comparative biology and taxonomic classification.</title>
        <authorList>
            <person name="Goeker M."/>
        </authorList>
    </citation>
    <scope>NUCLEOTIDE SEQUENCE [LARGE SCALE GENOMIC DNA]</scope>
    <source>
        <strain evidence="6 8">DSM 3764</strain>
    </source>
</reference>
<proteinExistence type="inferred from homology"/>
<dbReference type="CDD" id="cd17267">
    <property type="entry name" value="RMtype1_S_EcoAO83I-TRD1-CR1_like"/>
    <property type="match status" value="1"/>
</dbReference>
<dbReference type="PANTHER" id="PTHR30408:SF13">
    <property type="entry name" value="TYPE I RESTRICTION ENZYME HINDI SPECIFICITY SUBUNIT"/>
    <property type="match status" value="1"/>
</dbReference>
<accession>A0A377Q2S8</accession>
<dbReference type="Proteomes" id="UP000295794">
    <property type="component" value="Unassembled WGS sequence"/>
</dbReference>
<dbReference type="EMBL" id="SMBT01000001">
    <property type="protein sequence ID" value="TCU90100.1"/>
    <property type="molecule type" value="Genomic_DNA"/>
</dbReference>
<dbReference type="RefSeq" id="WP_115225613.1">
    <property type="nucleotide sequence ID" value="NZ_CAWOLO010000001.1"/>
</dbReference>
<dbReference type="PANTHER" id="PTHR30408">
    <property type="entry name" value="TYPE-1 RESTRICTION ENZYME ECOKI SPECIFICITY PROTEIN"/>
    <property type="match status" value="1"/>
</dbReference>
<dbReference type="SUPFAM" id="SSF116734">
    <property type="entry name" value="DNA methylase specificity domain"/>
    <property type="match status" value="2"/>
</dbReference>
<keyword evidence="3" id="KW-0238">DNA-binding</keyword>
<dbReference type="OrthoDB" id="9798929at2"/>
<evidence type="ECO:0000256" key="3">
    <source>
        <dbReference type="ARBA" id="ARBA00023125"/>
    </source>
</evidence>
<evidence type="ECO:0000313" key="5">
    <source>
        <dbReference type="EMBL" id="STQ89127.1"/>
    </source>
</evidence>
<evidence type="ECO:0000259" key="4">
    <source>
        <dbReference type="Pfam" id="PF01420"/>
    </source>
</evidence>
<evidence type="ECO:0000313" key="6">
    <source>
        <dbReference type="EMBL" id="TCU90100.1"/>
    </source>
</evidence>
<feature type="domain" description="Type I restriction modification DNA specificity" evidence="4">
    <location>
        <begin position="47"/>
        <end position="233"/>
    </location>
</feature>
<organism evidence="5 7">
    <name type="scientific">Iodobacter fluviatilis</name>
    <dbReference type="NCBI Taxonomy" id="537"/>
    <lineage>
        <taxon>Bacteria</taxon>
        <taxon>Pseudomonadati</taxon>
        <taxon>Pseudomonadota</taxon>
        <taxon>Betaproteobacteria</taxon>
        <taxon>Neisseriales</taxon>
        <taxon>Chitinibacteraceae</taxon>
        <taxon>Iodobacter</taxon>
    </lineage>
</organism>
<dbReference type="CDD" id="cd16961">
    <property type="entry name" value="RMtype1_S_TRD-CR_like"/>
    <property type="match status" value="1"/>
</dbReference>
<dbReference type="REBASE" id="431484">
    <property type="entry name" value="S.Ifl11159III"/>
</dbReference>